<sequence length="42" mass="4618">MGSQFVGPAVVWCNGFQWQANGRARLSVKNPQACRPQVDNLS</sequence>
<dbReference type="AlphaFoldDB" id="A0A0L8IUD4"/>
<dbReference type="EMBL" id="LJPM01000282">
    <property type="protein sequence ID" value="KPW19459.1"/>
    <property type="molecule type" value="Genomic_DNA"/>
</dbReference>
<organism evidence="1">
    <name type="scientific">Pseudomonas syringae pv. aceris</name>
    <dbReference type="NCBI Taxonomy" id="199198"/>
    <lineage>
        <taxon>Bacteria</taxon>
        <taxon>Pseudomonadati</taxon>
        <taxon>Pseudomonadota</taxon>
        <taxon>Gammaproteobacteria</taxon>
        <taxon>Pseudomonadales</taxon>
        <taxon>Pseudomonadaceae</taxon>
        <taxon>Pseudomonas</taxon>
        <taxon>Pseudomonas syringae</taxon>
    </lineage>
</organism>
<evidence type="ECO:0000313" key="1">
    <source>
        <dbReference type="EMBL" id="KPW19459.1"/>
    </source>
</evidence>
<accession>A0A0L8IUD4</accession>
<dbReference type="PATRIC" id="fig|199198.4.peg.4511"/>
<dbReference type="Proteomes" id="UP000050297">
    <property type="component" value="Unassembled WGS sequence"/>
</dbReference>
<gene>
    <name evidence="1" type="ORF">ALO91_102488</name>
</gene>
<reference evidence="1" key="1">
    <citation type="submission" date="2015-09" db="EMBL/GenBank/DDBJ databases">
        <title>Genome announcement of multiple Pseudomonas syringae strains.</title>
        <authorList>
            <person name="Thakur S."/>
            <person name="Wang P.W."/>
            <person name="Gong Y."/>
            <person name="Weir B.S."/>
            <person name="Guttman D.S."/>
        </authorList>
    </citation>
    <scope>NUCLEOTIDE SEQUENCE [LARGE SCALE GENOMIC DNA]</scope>
    <source>
        <strain evidence="1">ICMP2802</strain>
    </source>
</reference>
<comment type="caution">
    <text evidence="1">The sequence shown here is derived from an EMBL/GenBank/DDBJ whole genome shotgun (WGS) entry which is preliminary data.</text>
</comment>
<protein>
    <submittedName>
        <fullName evidence="1">Uncharacterized protein</fullName>
    </submittedName>
</protein>
<name>A0A0L8IUD4_PSESX</name>
<proteinExistence type="predicted"/>